<dbReference type="CDD" id="cd01392">
    <property type="entry name" value="HTH_LacI"/>
    <property type="match status" value="1"/>
</dbReference>
<keyword evidence="1" id="KW-0805">Transcription regulation</keyword>
<dbReference type="GO" id="GO:0003700">
    <property type="term" value="F:DNA-binding transcription factor activity"/>
    <property type="evidence" value="ECO:0007669"/>
    <property type="project" value="TreeGrafter"/>
</dbReference>
<evidence type="ECO:0000313" key="5">
    <source>
        <dbReference type="EMBL" id="PNY79501.1"/>
    </source>
</evidence>
<dbReference type="Proteomes" id="UP000236379">
    <property type="component" value="Unassembled WGS sequence"/>
</dbReference>
<comment type="caution">
    <text evidence="5">The sequence shown here is derived from an EMBL/GenBank/DDBJ whole genome shotgun (WGS) entry which is preliminary data.</text>
</comment>
<dbReference type="InterPro" id="IPR046335">
    <property type="entry name" value="LacI/GalR-like_sensor"/>
</dbReference>
<keyword evidence="2" id="KW-0238">DNA-binding</keyword>
<dbReference type="InterPro" id="IPR000843">
    <property type="entry name" value="HTH_LacI"/>
</dbReference>
<dbReference type="Gene3D" id="1.10.260.40">
    <property type="entry name" value="lambda repressor-like DNA-binding domains"/>
    <property type="match status" value="1"/>
</dbReference>
<dbReference type="SUPFAM" id="SSF53822">
    <property type="entry name" value="Periplasmic binding protein-like I"/>
    <property type="match status" value="1"/>
</dbReference>
<reference evidence="5 6" key="1">
    <citation type="submission" date="2018-01" db="EMBL/GenBank/DDBJ databases">
        <title>Deinococcus koreensis sp. nov., a radiation-resistant bacterium isolated from river water.</title>
        <authorList>
            <person name="Choi A."/>
        </authorList>
    </citation>
    <scope>NUCLEOTIDE SEQUENCE [LARGE SCALE GENOMIC DNA]</scope>
    <source>
        <strain evidence="5 6">SJW1-2</strain>
    </source>
</reference>
<dbReference type="GO" id="GO:0000976">
    <property type="term" value="F:transcription cis-regulatory region binding"/>
    <property type="evidence" value="ECO:0007669"/>
    <property type="project" value="TreeGrafter"/>
</dbReference>
<dbReference type="Pfam" id="PF00356">
    <property type="entry name" value="LacI"/>
    <property type="match status" value="1"/>
</dbReference>
<evidence type="ECO:0000313" key="6">
    <source>
        <dbReference type="Proteomes" id="UP000236379"/>
    </source>
</evidence>
<evidence type="ECO:0000256" key="3">
    <source>
        <dbReference type="ARBA" id="ARBA00023163"/>
    </source>
</evidence>
<dbReference type="PANTHER" id="PTHR30146:SF109">
    <property type="entry name" value="HTH-TYPE TRANSCRIPTIONAL REGULATOR GALS"/>
    <property type="match status" value="1"/>
</dbReference>
<dbReference type="OrthoDB" id="9785825at2"/>
<keyword evidence="6" id="KW-1185">Reference proteome</keyword>
<dbReference type="EMBL" id="PPPD01000003">
    <property type="protein sequence ID" value="PNY79501.1"/>
    <property type="molecule type" value="Genomic_DNA"/>
</dbReference>
<proteinExistence type="predicted"/>
<dbReference type="InterPro" id="IPR010982">
    <property type="entry name" value="Lambda_DNA-bd_dom_sf"/>
</dbReference>
<dbReference type="PROSITE" id="PS50932">
    <property type="entry name" value="HTH_LACI_2"/>
    <property type="match status" value="1"/>
</dbReference>
<dbReference type="Gene3D" id="3.40.50.2300">
    <property type="match status" value="2"/>
</dbReference>
<dbReference type="InterPro" id="IPR028082">
    <property type="entry name" value="Peripla_BP_I"/>
</dbReference>
<dbReference type="PANTHER" id="PTHR30146">
    <property type="entry name" value="LACI-RELATED TRANSCRIPTIONAL REPRESSOR"/>
    <property type="match status" value="1"/>
</dbReference>
<dbReference type="SMART" id="SM00354">
    <property type="entry name" value="HTH_LACI"/>
    <property type="match status" value="1"/>
</dbReference>
<dbReference type="CDD" id="cd06267">
    <property type="entry name" value="PBP1_LacI_sugar_binding-like"/>
    <property type="match status" value="1"/>
</dbReference>
<dbReference type="Pfam" id="PF13377">
    <property type="entry name" value="Peripla_BP_3"/>
    <property type="match status" value="1"/>
</dbReference>
<dbReference type="AlphaFoldDB" id="A0A2K3USI7"/>
<evidence type="ECO:0000259" key="4">
    <source>
        <dbReference type="PROSITE" id="PS50932"/>
    </source>
</evidence>
<protein>
    <submittedName>
        <fullName evidence="5">LacI family transcriptional regulator</fullName>
    </submittedName>
</protein>
<evidence type="ECO:0000256" key="1">
    <source>
        <dbReference type="ARBA" id="ARBA00023015"/>
    </source>
</evidence>
<keyword evidence="3" id="KW-0804">Transcription</keyword>
<name>A0A2K3USI7_9DEIO</name>
<evidence type="ECO:0000256" key="2">
    <source>
        <dbReference type="ARBA" id="ARBA00023125"/>
    </source>
</evidence>
<dbReference type="SUPFAM" id="SSF47413">
    <property type="entry name" value="lambda repressor-like DNA-binding domains"/>
    <property type="match status" value="1"/>
</dbReference>
<accession>A0A2K3USI7</accession>
<sequence length="375" mass="39628">MTALRLLGYPRLTHRCNVFIPPDPREAPCSVHRPALPTLPRCSVLPATAPAEPQARSAGIREVARQSGVSIATVSRVFNNEASVSPETRQRVLECAAALGYEPSPLGRNLVTGRSYLMGLIMPNISFPLYGLMLNGAEDFLAGHGMRVLLASSHDDLQTELGAAGHLLRYAVDGGIVINSLAGEALPRQRQAPWVHIAPEQAGLPWRVELDNEAGGRLAAEELLRGGGRELSFVAGYGRESADRERGFAGALRARGLEYRRVAGDYSVESGEAAAHTLLAGPLDGVFAAGDLMAAGVLRALRAAGRRVPDDVAVIGFDDTPLAALLYPPLSSIRQPAYEMGAAAAALAVHLLSGATGEPVALQPQLIRRDSTAPP</sequence>
<gene>
    <name evidence="5" type="ORF">CVO96_18900</name>
</gene>
<organism evidence="5 6">
    <name type="scientific">Deinococcus koreensis</name>
    <dbReference type="NCBI Taxonomy" id="2054903"/>
    <lineage>
        <taxon>Bacteria</taxon>
        <taxon>Thermotogati</taxon>
        <taxon>Deinococcota</taxon>
        <taxon>Deinococci</taxon>
        <taxon>Deinococcales</taxon>
        <taxon>Deinococcaceae</taxon>
        <taxon>Deinococcus</taxon>
    </lineage>
</organism>
<feature type="domain" description="HTH lacI-type" evidence="4">
    <location>
        <begin position="58"/>
        <end position="112"/>
    </location>
</feature>